<keyword evidence="2" id="KW-1185">Reference proteome</keyword>
<name>A0A397VMG8_9GLOM</name>
<sequence>MPVGVNLATCVSSPDNSTIFLIGGKMTSTSTAVYKFDPISLQWTIPIISGFNNSFINRNEINAVIDSKGKSYIFSGTDYNEGASAVGVKIFYEMNLFDTTSMTWSTLTLPTDVLPRIDYTATLLPIGLIIYIGGHTKLTPSSAYTFISFNDV</sequence>
<organism evidence="1 2">
    <name type="scientific">Gigaspora rosea</name>
    <dbReference type="NCBI Taxonomy" id="44941"/>
    <lineage>
        <taxon>Eukaryota</taxon>
        <taxon>Fungi</taxon>
        <taxon>Fungi incertae sedis</taxon>
        <taxon>Mucoromycota</taxon>
        <taxon>Glomeromycotina</taxon>
        <taxon>Glomeromycetes</taxon>
        <taxon>Diversisporales</taxon>
        <taxon>Gigasporaceae</taxon>
        <taxon>Gigaspora</taxon>
    </lineage>
</organism>
<accession>A0A397VMG8</accession>
<reference evidence="1 2" key="1">
    <citation type="submission" date="2018-06" db="EMBL/GenBank/DDBJ databases">
        <title>Comparative genomics reveals the genomic features of Rhizophagus irregularis, R. cerebriforme, R. diaphanum and Gigaspora rosea, and their symbiotic lifestyle signature.</title>
        <authorList>
            <person name="Morin E."/>
            <person name="San Clemente H."/>
            <person name="Chen E.C.H."/>
            <person name="De La Providencia I."/>
            <person name="Hainaut M."/>
            <person name="Kuo A."/>
            <person name="Kohler A."/>
            <person name="Murat C."/>
            <person name="Tang N."/>
            <person name="Roy S."/>
            <person name="Loubradou J."/>
            <person name="Henrissat B."/>
            <person name="Grigoriev I.V."/>
            <person name="Corradi N."/>
            <person name="Roux C."/>
            <person name="Martin F.M."/>
        </authorList>
    </citation>
    <scope>NUCLEOTIDE SEQUENCE [LARGE SCALE GENOMIC DNA]</scope>
    <source>
        <strain evidence="1 2">DAOM 194757</strain>
    </source>
</reference>
<evidence type="ECO:0008006" key="3">
    <source>
        <dbReference type="Google" id="ProtNLM"/>
    </source>
</evidence>
<gene>
    <name evidence="1" type="ORF">C2G38_2032989</name>
</gene>
<dbReference type="InterPro" id="IPR015915">
    <property type="entry name" value="Kelch-typ_b-propeller"/>
</dbReference>
<evidence type="ECO:0000313" key="2">
    <source>
        <dbReference type="Proteomes" id="UP000266673"/>
    </source>
</evidence>
<dbReference type="Proteomes" id="UP000266673">
    <property type="component" value="Unassembled WGS sequence"/>
</dbReference>
<dbReference type="Gene3D" id="2.120.10.80">
    <property type="entry name" value="Kelch-type beta propeller"/>
    <property type="match status" value="1"/>
</dbReference>
<comment type="caution">
    <text evidence="1">The sequence shown here is derived from an EMBL/GenBank/DDBJ whole genome shotgun (WGS) entry which is preliminary data.</text>
</comment>
<proteinExistence type="predicted"/>
<dbReference type="InterPro" id="IPR011043">
    <property type="entry name" value="Gal_Oxase/kelch_b-propeller"/>
</dbReference>
<evidence type="ECO:0000313" key="1">
    <source>
        <dbReference type="EMBL" id="RIB23162.1"/>
    </source>
</evidence>
<dbReference type="OrthoDB" id="10408951at2759"/>
<dbReference type="SUPFAM" id="SSF50965">
    <property type="entry name" value="Galactose oxidase, central domain"/>
    <property type="match status" value="1"/>
</dbReference>
<dbReference type="EMBL" id="QKWP01000275">
    <property type="protein sequence ID" value="RIB23162.1"/>
    <property type="molecule type" value="Genomic_DNA"/>
</dbReference>
<dbReference type="AlphaFoldDB" id="A0A397VMG8"/>
<protein>
    <recommendedName>
        <fullName evidence="3">Galactose oxidase</fullName>
    </recommendedName>
</protein>